<keyword evidence="3" id="KW-0732">Signal</keyword>
<reference evidence="4 5" key="1">
    <citation type="submission" date="2019-07" db="EMBL/GenBank/DDBJ databases">
        <title>Draft genome assembly of a fouling barnacle, Amphibalanus amphitrite (Darwin, 1854): The first reference genome for Thecostraca.</title>
        <authorList>
            <person name="Kim W."/>
        </authorList>
    </citation>
    <scope>NUCLEOTIDE SEQUENCE [LARGE SCALE GENOMIC DNA]</scope>
    <source>
        <strain evidence="4">SNU_AA5</strain>
        <tissue evidence="4">Soma without cirri and trophi</tissue>
    </source>
</reference>
<comment type="caution">
    <text evidence="4">The sequence shown here is derived from an EMBL/GenBank/DDBJ whole genome shotgun (WGS) entry which is preliminary data.</text>
</comment>
<dbReference type="PROSITE" id="PS51155">
    <property type="entry name" value="CHIT_BIND_RR_2"/>
    <property type="match status" value="1"/>
</dbReference>
<feature type="chain" id="PRO_5025605077" evidence="3">
    <location>
        <begin position="16"/>
        <end position="114"/>
    </location>
</feature>
<sequence>MRLAVFCCLMALIVADKEARIKNYQFGIEDDGSFEAVYETTNGISAAEDGVSYPGLEPETGNYVKSGSFSYVWEGVTYTVTWTADENGFHPEGDHLPDFSHTREHIGDISDIEK</sequence>
<dbReference type="PANTHER" id="PTHR10380">
    <property type="entry name" value="CUTICLE PROTEIN"/>
    <property type="match status" value="1"/>
</dbReference>
<dbReference type="PANTHER" id="PTHR10380:SF238">
    <property type="entry name" value="CUTICULAR PROTEIN 65EA-RELATED"/>
    <property type="match status" value="1"/>
</dbReference>
<accession>A0A6A4WK43</accession>
<dbReference type="AlphaFoldDB" id="A0A6A4WK43"/>
<dbReference type="GO" id="GO:0008010">
    <property type="term" value="F:structural constituent of chitin-based larval cuticle"/>
    <property type="evidence" value="ECO:0007669"/>
    <property type="project" value="TreeGrafter"/>
</dbReference>
<feature type="signal peptide" evidence="3">
    <location>
        <begin position="1"/>
        <end position="15"/>
    </location>
</feature>
<dbReference type="GO" id="GO:0062129">
    <property type="term" value="C:chitin-based extracellular matrix"/>
    <property type="evidence" value="ECO:0007669"/>
    <property type="project" value="TreeGrafter"/>
</dbReference>
<dbReference type="EMBL" id="VIIS01000742">
    <property type="protein sequence ID" value="KAF0305569.1"/>
    <property type="molecule type" value="Genomic_DNA"/>
</dbReference>
<dbReference type="InterPro" id="IPR050468">
    <property type="entry name" value="Cuticle_Struct_Prot"/>
</dbReference>
<gene>
    <name evidence="4" type="primary">Pcp_13</name>
    <name evidence="4" type="ORF">FJT64_022815</name>
</gene>
<evidence type="ECO:0000256" key="3">
    <source>
        <dbReference type="SAM" id="SignalP"/>
    </source>
</evidence>
<organism evidence="4 5">
    <name type="scientific">Amphibalanus amphitrite</name>
    <name type="common">Striped barnacle</name>
    <name type="synonym">Balanus amphitrite</name>
    <dbReference type="NCBI Taxonomy" id="1232801"/>
    <lineage>
        <taxon>Eukaryota</taxon>
        <taxon>Metazoa</taxon>
        <taxon>Ecdysozoa</taxon>
        <taxon>Arthropoda</taxon>
        <taxon>Crustacea</taxon>
        <taxon>Multicrustacea</taxon>
        <taxon>Cirripedia</taxon>
        <taxon>Thoracica</taxon>
        <taxon>Thoracicalcarea</taxon>
        <taxon>Balanomorpha</taxon>
        <taxon>Balanoidea</taxon>
        <taxon>Balanidae</taxon>
        <taxon>Amphibalaninae</taxon>
        <taxon>Amphibalanus</taxon>
    </lineage>
</organism>
<evidence type="ECO:0000256" key="2">
    <source>
        <dbReference type="SAM" id="MobiDB-lite"/>
    </source>
</evidence>
<proteinExistence type="predicted"/>
<evidence type="ECO:0000313" key="4">
    <source>
        <dbReference type="EMBL" id="KAF0305569.1"/>
    </source>
</evidence>
<keyword evidence="5" id="KW-1185">Reference proteome</keyword>
<dbReference type="Proteomes" id="UP000440578">
    <property type="component" value="Unassembled WGS sequence"/>
</dbReference>
<feature type="region of interest" description="Disordered" evidence="2">
    <location>
        <begin position="90"/>
        <end position="114"/>
    </location>
</feature>
<dbReference type="InterPro" id="IPR000618">
    <property type="entry name" value="Insect_cuticle"/>
</dbReference>
<dbReference type="OrthoDB" id="7255276at2759"/>
<protein>
    <submittedName>
        <fullName evidence="4">Pupal cuticle protein</fullName>
    </submittedName>
</protein>
<evidence type="ECO:0000313" key="5">
    <source>
        <dbReference type="Proteomes" id="UP000440578"/>
    </source>
</evidence>
<name>A0A6A4WK43_AMPAM</name>
<evidence type="ECO:0000256" key="1">
    <source>
        <dbReference type="PROSITE-ProRule" id="PRU00497"/>
    </source>
</evidence>
<keyword evidence="1" id="KW-0193">Cuticle</keyword>
<dbReference type="Pfam" id="PF00379">
    <property type="entry name" value="Chitin_bind_4"/>
    <property type="match status" value="1"/>
</dbReference>